<dbReference type="InterPro" id="IPR029021">
    <property type="entry name" value="Prot-tyrosine_phosphatase-like"/>
</dbReference>
<dbReference type="PANTHER" id="PTHR45848:SF4">
    <property type="entry name" value="DUAL SPECIFICITY PROTEIN PHOSPHATASE 12"/>
    <property type="match status" value="1"/>
</dbReference>
<name>A0A420HBH3_9PEZI</name>
<evidence type="ECO:0000313" key="8">
    <source>
        <dbReference type="EMBL" id="RKF54771.1"/>
    </source>
</evidence>
<dbReference type="InterPro" id="IPR000387">
    <property type="entry name" value="Tyr_Pase_dom"/>
</dbReference>
<dbReference type="EMBL" id="MCBQ01020690">
    <property type="protein sequence ID" value="RKF54771.1"/>
    <property type="molecule type" value="Genomic_DNA"/>
</dbReference>
<dbReference type="PANTHER" id="PTHR45848">
    <property type="entry name" value="DUAL SPECIFICITY PROTEIN PHOSPHATASE 12 FAMILY MEMBER"/>
    <property type="match status" value="1"/>
</dbReference>
<protein>
    <recommendedName>
        <fullName evidence="2">protein-tyrosine-phosphatase</fullName>
        <ecNumber evidence="2">3.1.3.48</ecNumber>
    </recommendedName>
</protein>
<dbReference type="GO" id="GO:0008138">
    <property type="term" value="F:protein tyrosine/serine/threonine phosphatase activity"/>
    <property type="evidence" value="ECO:0007669"/>
    <property type="project" value="InterPro"/>
</dbReference>
<dbReference type="InterPro" id="IPR000340">
    <property type="entry name" value="Dual-sp_phosphatase_cat-dom"/>
</dbReference>
<comment type="similarity">
    <text evidence="1">Belongs to the protein-tyrosine phosphatase family. Non-receptor class dual specificity subfamily.</text>
</comment>
<dbReference type="PIRSF" id="PIRSF000941">
    <property type="entry name" value="DUSP12"/>
    <property type="match status" value="1"/>
</dbReference>
<dbReference type="PROSITE" id="PS50054">
    <property type="entry name" value="TYR_PHOSPHATASE_DUAL"/>
    <property type="match status" value="1"/>
</dbReference>
<dbReference type="EC" id="3.1.3.48" evidence="2"/>
<sequence>MDISRVPGNDNLYIGGKAHNSLFYSTINCLKEQTIQRFSISHIVSVIKYDLKKFRHLQDCKHLSIEVDDVEDENLIEYFEKSGAWIEEALRDEDHGKPGVVLVHCAMGISRSATIILAYLLRRNPNHEVVDALSLLRECRPEVQPNDGFMAQLMLYKNMSCPQDIEAHPQYQSWIYQREITVARNLGVAPHRIKFSDEGENLALKSKTEKETELRCRKCRKKLATTPYYVQHVPKSSSTSSQTRPTDEDSVYRAECTSYFIHPLSWMRDTLEKGLLSGRLECPNNRCSSLVGRYSWQGQRCSCGTWICPSFSLQKSRCDEVILFKS</sequence>
<dbReference type="STRING" id="62708.A0A420HBH3"/>
<evidence type="ECO:0000313" key="9">
    <source>
        <dbReference type="Proteomes" id="UP000283383"/>
    </source>
</evidence>
<dbReference type="GO" id="GO:0004725">
    <property type="term" value="F:protein tyrosine phosphatase activity"/>
    <property type="evidence" value="ECO:0007669"/>
    <property type="project" value="UniProtKB-EC"/>
</dbReference>
<evidence type="ECO:0000256" key="1">
    <source>
        <dbReference type="ARBA" id="ARBA00008601"/>
    </source>
</evidence>
<dbReference type="Pfam" id="PF00782">
    <property type="entry name" value="DSPc"/>
    <property type="match status" value="1"/>
</dbReference>
<evidence type="ECO:0000256" key="3">
    <source>
        <dbReference type="ARBA" id="ARBA00022801"/>
    </source>
</evidence>
<evidence type="ECO:0000256" key="5">
    <source>
        <dbReference type="PIRSR" id="PIRSR000941-50"/>
    </source>
</evidence>
<gene>
    <name evidence="8" type="ORF">GcM3_206024</name>
</gene>
<keyword evidence="4" id="KW-0904">Protein phosphatase</keyword>
<dbReference type="GO" id="GO:0005634">
    <property type="term" value="C:nucleus"/>
    <property type="evidence" value="ECO:0007669"/>
    <property type="project" value="TreeGrafter"/>
</dbReference>
<dbReference type="Proteomes" id="UP000283383">
    <property type="component" value="Unassembled WGS sequence"/>
</dbReference>
<feature type="active site" description="Phosphocysteine intermediate" evidence="5">
    <location>
        <position position="105"/>
    </location>
</feature>
<dbReference type="SUPFAM" id="SSF52799">
    <property type="entry name" value="(Phosphotyrosine protein) phosphatases II"/>
    <property type="match status" value="1"/>
</dbReference>
<dbReference type="InterPro" id="IPR020422">
    <property type="entry name" value="TYR_PHOSPHATASE_DUAL_dom"/>
</dbReference>
<keyword evidence="3" id="KW-0378">Hydrolase</keyword>
<proteinExistence type="inferred from homology"/>
<dbReference type="InterPro" id="IPR016130">
    <property type="entry name" value="Tyr_Pase_AS"/>
</dbReference>
<accession>A0A420HBH3</accession>
<feature type="domain" description="Tyrosine specific protein phosphatases" evidence="7">
    <location>
        <begin position="86"/>
        <end position="141"/>
    </location>
</feature>
<reference evidence="8 9" key="1">
    <citation type="journal article" date="2018" name="BMC Genomics">
        <title>Comparative genome analyses reveal sequence features reflecting distinct modes of host-adaptation between dicot and monocot powdery mildew.</title>
        <authorList>
            <person name="Wu Y."/>
            <person name="Ma X."/>
            <person name="Pan Z."/>
            <person name="Kale S.D."/>
            <person name="Song Y."/>
            <person name="King H."/>
            <person name="Zhang Q."/>
            <person name="Presley C."/>
            <person name="Deng X."/>
            <person name="Wei C.I."/>
            <person name="Xiao S."/>
        </authorList>
    </citation>
    <scope>NUCLEOTIDE SEQUENCE [LARGE SCALE GENOMIC DNA]</scope>
    <source>
        <strain evidence="8">UMSG3</strain>
    </source>
</reference>
<dbReference type="PROSITE" id="PS00383">
    <property type="entry name" value="TYR_PHOSPHATASE_1"/>
    <property type="match status" value="1"/>
</dbReference>
<keyword evidence="9" id="KW-1185">Reference proteome</keyword>
<organism evidence="8 9">
    <name type="scientific">Golovinomyces cichoracearum</name>
    <dbReference type="NCBI Taxonomy" id="62708"/>
    <lineage>
        <taxon>Eukaryota</taxon>
        <taxon>Fungi</taxon>
        <taxon>Dikarya</taxon>
        <taxon>Ascomycota</taxon>
        <taxon>Pezizomycotina</taxon>
        <taxon>Leotiomycetes</taxon>
        <taxon>Erysiphales</taxon>
        <taxon>Erysiphaceae</taxon>
        <taxon>Golovinomyces</taxon>
    </lineage>
</organism>
<dbReference type="Gene3D" id="3.90.190.10">
    <property type="entry name" value="Protein tyrosine phosphatase superfamily"/>
    <property type="match status" value="1"/>
</dbReference>
<dbReference type="SMART" id="SM00195">
    <property type="entry name" value="DSPc"/>
    <property type="match status" value="1"/>
</dbReference>
<evidence type="ECO:0000256" key="2">
    <source>
        <dbReference type="ARBA" id="ARBA00013064"/>
    </source>
</evidence>
<dbReference type="AlphaFoldDB" id="A0A420HBH3"/>
<feature type="domain" description="Tyrosine-protein phosphatase" evidence="6">
    <location>
        <begin position="2"/>
        <end position="162"/>
    </location>
</feature>
<dbReference type="InterPro" id="IPR016278">
    <property type="entry name" value="DUSP12"/>
</dbReference>
<evidence type="ECO:0000259" key="7">
    <source>
        <dbReference type="PROSITE" id="PS50056"/>
    </source>
</evidence>
<evidence type="ECO:0000259" key="6">
    <source>
        <dbReference type="PROSITE" id="PS50054"/>
    </source>
</evidence>
<evidence type="ECO:0000256" key="4">
    <source>
        <dbReference type="ARBA" id="ARBA00022912"/>
    </source>
</evidence>
<comment type="caution">
    <text evidence="8">The sequence shown here is derived from an EMBL/GenBank/DDBJ whole genome shotgun (WGS) entry which is preliminary data.</text>
</comment>
<dbReference type="PROSITE" id="PS50056">
    <property type="entry name" value="TYR_PHOSPHATASE_2"/>
    <property type="match status" value="1"/>
</dbReference>